<evidence type="ECO:0000313" key="3">
    <source>
        <dbReference type="EMBL" id="TDC35873.1"/>
    </source>
</evidence>
<name>A0A4R4QKK8_9ACTN</name>
<dbReference type="Proteomes" id="UP000295075">
    <property type="component" value="Unassembled WGS sequence"/>
</dbReference>
<dbReference type="RefSeq" id="WP_132400031.1">
    <property type="nucleotide sequence ID" value="NZ_SMKA01000001.1"/>
</dbReference>
<feature type="compositionally biased region" description="Basic and acidic residues" evidence="1">
    <location>
        <begin position="15"/>
        <end position="24"/>
    </location>
</feature>
<organism evidence="3 4">
    <name type="scientific">Kribbella albertanoniae</name>
    <dbReference type="NCBI Taxonomy" id="1266829"/>
    <lineage>
        <taxon>Bacteria</taxon>
        <taxon>Bacillati</taxon>
        <taxon>Actinomycetota</taxon>
        <taxon>Actinomycetes</taxon>
        <taxon>Propionibacteriales</taxon>
        <taxon>Kribbellaceae</taxon>
        <taxon>Kribbella</taxon>
    </lineage>
</organism>
<gene>
    <name evidence="3" type="ORF">E1261_00675</name>
</gene>
<evidence type="ECO:0000313" key="4">
    <source>
        <dbReference type="Proteomes" id="UP000295075"/>
    </source>
</evidence>
<evidence type="ECO:0000256" key="2">
    <source>
        <dbReference type="SAM" id="Phobius"/>
    </source>
</evidence>
<dbReference type="AlphaFoldDB" id="A0A4R4QKK8"/>
<feature type="region of interest" description="Disordered" evidence="1">
    <location>
        <begin position="1"/>
        <end position="33"/>
    </location>
</feature>
<feature type="region of interest" description="Disordered" evidence="1">
    <location>
        <begin position="291"/>
        <end position="317"/>
    </location>
</feature>
<evidence type="ECO:0000256" key="1">
    <source>
        <dbReference type="SAM" id="MobiDB-lite"/>
    </source>
</evidence>
<comment type="caution">
    <text evidence="3">The sequence shown here is derived from an EMBL/GenBank/DDBJ whole genome shotgun (WGS) entry which is preliminary data.</text>
</comment>
<keyword evidence="2" id="KW-1133">Transmembrane helix</keyword>
<dbReference type="OrthoDB" id="4039281at2"/>
<reference evidence="3 4" key="1">
    <citation type="submission" date="2019-03" db="EMBL/GenBank/DDBJ databases">
        <title>Draft genome sequences of novel Actinobacteria.</title>
        <authorList>
            <person name="Sahin N."/>
            <person name="Ay H."/>
            <person name="Saygin H."/>
        </authorList>
    </citation>
    <scope>NUCLEOTIDE SEQUENCE [LARGE SCALE GENOMIC DNA]</scope>
    <source>
        <strain evidence="3 4">JCM 30547</strain>
    </source>
</reference>
<dbReference type="EMBL" id="SMKA01000001">
    <property type="protein sequence ID" value="TDC35873.1"/>
    <property type="molecule type" value="Genomic_DNA"/>
</dbReference>
<keyword evidence="4" id="KW-1185">Reference proteome</keyword>
<protein>
    <submittedName>
        <fullName evidence="3">Uncharacterized protein</fullName>
    </submittedName>
</protein>
<keyword evidence="2" id="KW-0472">Membrane</keyword>
<proteinExistence type="predicted"/>
<feature type="transmembrane region" description="Helical" evidence="2">
    <location>
        <begin position="71"/>
        <end position="93"/>
    </location>
</feature>
<sequence length="317" mass="34167">MTDQTTGPVPEATDADEKNLTERRRRERSNVTGPDLEVRFNNWAAARRTHPGRLSGAHSPSSPRHSPRQRLAIVLGLALAATAVLSAVGNRIYDQQSAANTLRISALQTSSAVTPDGAPTPTAAQVDSKALAVLNARAAAAAKAVADKQQEYTGLFHAVNNAPGAGNGAPNEAVLKTVEHRRVLAPFWDPKSFVADERLAYAFTTTPYFGRDEMDPRFAWYVRYDGLKAADPKSYGWRVESVMPTLDAPTRARVVWVCRDSKTTVLAWASATYDGSRRTFSGLGLVVTAAGRQHQPETDAAKAGRAPELGEGPVRKP</sequence>
<feature type="region of interest" description="Disordered" evidence="1">
    <location>
        <begin position="47"/>
        <end position="67"/>
    </location>
</feature>
<accession>A0A4R4QKK8</accession>
<keyword evidence="2" id="KW-0812">Transmembrane</keyword>